<dbReference type="EMBL" id="HE965806">
    <property type="protein sequence ID" value="CCJ55686.1"/>
    <property type="molecule type" value="Genomic_DNA"/>
</dbReference>
<dbReference type="HOGENOM" id="CLU_082632_8_0_4"/>
<name>A0A0C6P7Z6_BORBO</name>
<evidence type="ECO:0000313" key="2">
    <source>
        <dbReference type="EMBL" id="CCJ55686.1"/>
    </source>
</evidence>
<reference evidence="2 3" key="1">
    <citation type="journal article" date="2012" name="BMC Genomics">
        <title>Comparative genomics of the classical Bordetella subspecies: the evolution and exchange of virulence-associated diversity amongst closely related pathogens.</title>
        <authorList>
            <person name="Park J."/>
            <person name="Zhang Y."/>
            <person name="Buboltz A.M."/>
            <person name="Zhang X."/>
            <person name="Schuster S.C."/>
            <person name="Ahuja U."/>
            <person name="Liu M."/>
            <person name="Miller J.F."/>
            <person name="Sebaihia M."/>
            <person name="Bentley S.D."/>
            <person name="Parkhill J."/>
            <person name="Harvill E.T."/>
        </authorList>
    </citation>
    <scope>NUCLEOTIDE SEQUENCE [LARGE SCALE GENOMIC DNA]</scope>
    <source>
        <strain evidence="2 3">253</strain>
    </source>
</reference>
<dbReference type="PROSITE" id="PS00197">
    <property type="entry name" value="2FE2S_FER_1"/>
    <property type="match status" value="1"/>
</dbReference>
<dbReference type="AlphaFoldDB" id="A0A0C6P7Z6"/>
<dbReference type="GO" id="GO:0051537">
    <property type="term" value="F:2 iron, 2 sulfur cluster binding"/>
    <property type="evidence" value="ECO:0007669"/>
    <property type="project" value="InterPro"/>
</dbReference>
<dbReference type="SUPFAM" id="SSF54292">
    <property type="entry name" value="2Fe-2S ferredoxin-like"/>
    <property type="match status" value="1"/>
</dbReference>
<evidence type="ECO:0000313" key="3">
    <source>
        <dbReference type="Proteomes" id="UP000007564"/>
    </source>
</evidence>
<accession>A0A0C6P7Z6</accession>
<dbReference type="InterPro" id="IPR001041">
    <property type="entry name" value="2Fe-2S_ferredoxin-type"/>
</dbReference>
<evidence type="ECO:0000259" key="1">
    <source>
        <dbReference type="Pfam" id="PF00111"/>
    </source>
</evidence>
<gene>
    <name evidence="2" type="ORF">BN112_3772</name>
</gene>
<feature type="domain" description="2Fe-2S ferredoxin-type" evidence="1">
    <location>
        <begin position="13"/>
        <end position="85"/>
    </location>
</feature>
<dbReference type="InterPro" id="IPR012675">
    <property type="entry name" value="Beta-grasp_dom_sf"/>
</dbReference>
<dbReference type="Proteomes" id="UP000007564">
    <property type="component" value="Chromosome"/>
</dbReference>
<dbReference type="InterPro" id="IPR036010">
    <property type="entry name" value="2Fe-2S_ferredoxin-like_sf"/>
</dbReference>
<dbReference type="InterPro" id="IPR006058">
    <property type="entry name" value="2Fe2S_fd_BS"/>
</dbReference>
<dbReference type="GeneID" id="69603396"/>
<sequence length="105" mass="11657">MPIVVFHKGDETFTDEVKDNTNLVVRAGIKQFPYPNLRYQCGMGKCATCACRILAGGEHLPEPNWKEKKQLGDRLAQGYRLACQLWITHDIELRQDAAAPAGGGD</sequence>
<dbReference type="Gene3D" id="3.10.20.30">
    <property type="match status" value="1"/>
</dbReference>
<dbReference type="OrthoDB" id="9807864at2"/>
<dbReference type="CDD" id="cd00207">
    <property type="entry name" value="fer2"/>
    <property type="match status" value="1"/>
</dbReference>
<protein>
    <submittedName>
        <fullName evidence="2">Putative ferredoxin</fullName>
    </submittedName>
</protein>
<dbReference type="KEGG" id="bbh:BN112_3772"/>
<dbReference type="Pfam" id="PF00111">
    <property type="entry name" value="Fer2"/>
    <property type="match status" value="1"/>
</dbReference>
<organism evidence="2 3">
    <name type="scientific">Bordetella bronchiseptica 253</name>
    <dbReference type="NCBI Taxonomy" id="568707"/>
    <lineage>
        <taxon>Bacteria</taxon>
        <taxon>Pseudomonadati</taxon>
        <taxon>Pseudomonadota</taxon>
        <taxon>Betaproteobacteria</taxon>
        <taxon>Burkholderiales</taxon>
        <taxon>Alcaligenaceae</taxon>
        <taxon>Bordetella</taxon>
    </lineage>
</organism>
<proteinExistence type="predicted"/>
<dbReference type="RefSeq" id="WP_003815429.1">
    <property type="nucleotide sequence ID" value="NC_019382.1"/>
</dbReference>